<keyword evidence="3" id="KW-0274">FAD</keyword>
<dbReference type="InterPro" id="IPR036188">
    <property type="entry name" value="FAD/NAD-bd_sf"/>
</dbReference>
<evidence type="ECO:0000256" key="3">
    <source>
        <dbReference type="ARBA" id="ARBA00022827"/>
    </source>
</evidence>
<feature type="domain" description="FAD-dependent oxidoreductase 2 FAD-binding" evidence="5">
    <location>
        <begin position="309"/>
        <end position="464"/>
    </location>
</feature>
<keyword evidence="6" id="KW-0614">Plasmid</keyword>
<proteinExistence type="predicted"/>
<evidence type="ECO:0000256" key="1">
    <source>
        <dbReference type="ARBA" id="ARBA00001974"/>
    </source>
</evidence>
<dbReference type="InterPro" id="IPR003953">
    <property type="entry name" value="FAD-dep_OxRdtase_2_FAD-bd"/>
</dbReference>
<reference evidence="6" key="1">
    <citation type="submission" date="2021-09" db="EMBL/GenBank/DDBJ databases">
        <title>Network and meta-omics reveal the key degrader and cooperation patterns in an efficient 1,4-dioxane-degrading microbial community.</title>
        <authorList>
            <person name="Dai C."/>
        </authorList>
    </citation>
    <scope>NUCLEOTIDE SEQUENCE</scope>
    <source>
        <strain evidence="6">ZM13</strain>
        <plasmid evidence="6">pA</plasmid>
    </source>
</reference>
<gene>
    <name evidence="6" type="ORF">K9D25_21945</name>
</gene>
<keyword evidence="4" id="KW-0560">Oxidoreductase</keyword>
<dbReference type="InterPro" id="IPR027477">
    <property type="entry name" value="Succ_DH/fumarate_Rdtase_cat_sf"/>
</dbReference>
<dbReference type="PANTHER" id="PTHR43400:SF10">
    <property type="entry name" value="3-OXOSTEROID 1-DEHYDROGENASE"/>
    <property type="match status" value="1"/>
</dbReference>
<keyword evidence="2" id="KW-0285">Flavoprotein</keyword>
<evidence type="ECO:0000256" key="2">
    <source>
        <dbReference type="ARBA" id="ARBA00022630"/>
    </source>
</evidence>
<name>A0A9E7D7C1_9HYPH</name>
<organism evidence="6 7">
    <name type="scientific">Ancylobacter polymorphus</name>
    <dbReference type="NCBI Taxonomy" id="223390"/>
    <lineage>
        <taxon>Bacteria</taxon>
        <taxon>Pseudomonadati</taxon>
        <taxon>Pseudomonadota</taxon>
        <taxon>Alphaproteobacteria</taxon>
        <taxon>Hyphomicrobiales</taxon>
        <taxon>Xanthobacteraceae</taxon>
        <taxon>Ancylobacter</taxon>
    </lineage>
</organism>
<accession>A0A9E7D7C1</accession>
<evidence type="ECO:0000259" key="5">
    <source>
        <dbReference type="Pfam" id="PF00890"/>
    </source>
</evidence>
<dbReference type="RefSeq" id="WP_244450990.1">
    <property type="nucleotide sequence ID" value="NZ_CP083240.1"/>
</dbReference>
<evidence type="ECO:0000256" key="4">
    <source>
        <dbReference type="ARBA" id="ARBA00023002"/>
    </source>
</evidence>
<dbReference type="GO" id="GO:0008202">
    <property type="term" value="P:steroid metabolic process"/>
    <property type="evidence" value="ECO:0007669"/>
    <property type="project" value="UniProtKB-ARBA"/>
</dbReference>
<dbReference type="SUPFAM" id="SSF56425">
    <property type="entry name" value="Succinate dehydrogenase/fumarate reductase flavoprotein, catalytic domain"/>
    <property type="match status" value="1"/>
</dbReference>
<dbReference type="EMBL" id="CP083240">
    <property type="protein sequence ID" value="UOK73310.1"/>
    <property type="molecule type" value="Genomic_DNA"/>
</dbReference>
<dbReference type="Gene3D" id="3.90.700.10">
    <property type="entry name" value="Succinate dehydrogenase/fumarate reductase flavoprotein, catalytic domain"/>
    <property type="match status" value="1"/>
</dbReference>
<dbReference type="PANTHER" id="PTHR43400">
    <property type="entry name" value="FUMARATE REDUCTASE"/>
    <property type="match status" value="1"/>
</dbReference>
<evidence type="ECO:0000313" key="7">
    <source>
        <dbReference type="Proteomes" id="UP000831684"/>
    </source>
</evidence>
<dbReference type="Proteomes" id="UP000831684">
    <property type="component" value="Plasmid pA"/>
</dbReference>
<dbReference type="GO" id="GO:0016491">
    <property type="term" value="F:oxidoreductase activity"/>
    <property type="evidence" value="ECO:0007669"/>
    <property type="project" value="UniProtKB-KW"/>
</dbReference>
<protein>
    <submittedName>
        <fullName evidence="6">FAD-dependent oxidoreductase</fullName>
    </submittedName>
</protein>
<comment type="cofactor">
    <cofactor evidence="1">
        <name>FAD</name>
        <dbReference type="ChEBI" id="CHEBI:57692"/>
    </cofactor>
</comment>
<dbReference type="KEGG" id="apol:K9D25_21945"/>
<feature type="domain" description="FAD-dependent oxidoreductase 2 FAD-binding" evidence="5">
    <location>
        <begin position="17"/>
        <end position="248"/>
    </location>
</feature>
<dbReference type="SUPFAM" id="SSF51905">
    <property type="entry name" value="FAD/NAD(P)-binding domain"/>
    <property type="match status" value="1"/>
</dbReference>
<evidence type="ECO:0000313" key="6">
    <source>
        <dbReference type="EMBL" id="UOK73310.1"/>
    </source>
</evidence>
<dbReference type="Gene3D" id="3.50.50.60">
    <property type="entry name" value="FAD/NAD(P)-binding domain"/>
    <property type="match status" value="2"/>
</dbReference>
<dbReference type="InterPro" id="IPR050315">
    <property type="entry name" value="FAD-oxidoreductase_2"/>
</dbReference>
<dbReference type="AlphaFoldDB" id="A0A9E7D7C1"/>
<dbReference type="Pfam" id="PF00890">
    <property type="entry name" value="FAD_binding_2"/>
    <property type="match status" value="2"/>
</dbReference>
<geneLocation type="plasmid" evidence="6 7">
    <name>pA</name>
</geneLocation>
<sequence>MTVWSYQGAVIVVQEFDVVVVGGGGSGLAAAIEAASLGRTVALLEKGDKLGGTTARSVGSISSSNTEHQRRQGILDSTDDHFDDLRKFNSVVDAPENAVLQRILVDNVPETFRWLREMGVEFFGPVKELPHRRPRMHNVLPNSRAYIYHLERRARKLGVSIHTSTQVAGLVKENGRVSGVVCKTPRGEARFSARGGVVLCSGDYAGSAEARARYLSPGMAIVEPVNPLNTGDGHDMALDLGARILNPQLHLAGLRFQAPPPKLVTSLPPYRWLTMLMRLALERFSGSFCRPLIMSFLVTVLVPSPKMFEKGAILVNRDGERFCDEQDRPGPAVAAQPGQIAYILLDGELADTFTGWPNYVSTAPGFAYASIADYRKNRKDIFSEGPTIDELARKIGVNAQTLRSTIDQYNSSTRSNALSRGPYIALGPVRYLINFTDGGLAINDRFEVIDDDGKPIPGLYAGGASGLGGALIEGHGHHLGWAFTSGRLAGRRVAQAAVTAEIAEAAGAMPAAH</sequence>